<proteinExistence type="predicted"/>
<reference evidence="1 2" key="1">
    <citation type="submission" date="2024-09" db="EMBL/GenBank/DDBJ databases">
        <title>Floridaenema gen nov. (Aerosakkonemataceae, Aerosakkonematales ord. nov., Cyanobacteria) from benthic tropical and subtropical fresh waters, with the description of four new species.</title>
        <authorList>
            <person name="Moretto J.A."/>
            <person name="Berthold D.E."/>
            <person name="Lefler F.W."/>
            <person name="Huang I.-S."/>
            <person name="Laughinghouse H. IV."/>
        </authorList>
    </citation>
    <scope>NUCLEOTIDE SEQUENCE [LARGE SCALE GENOMIC DNA]</scope>
    <source>
        <strain evidence="1 2">BLCC-F167</strain>
    </source>
</reference>
<evidence type="ECO:0000313" key="2">
    <source>
        <dbReference type="Proteomes" id="UP001576780"/>
    </source>
</evidence>
<dbReference type="RefSeq" id="WP_413281836.1">
    <property type="nucleotide sequence ID" value="NZ_JBHFNT010000313.1"/>
</dbReference>
<comment type="caution">
    <text evidence="1">The sequence shown here is derived from an EMBL/GenBank/DDBJ whole genome shotgun (WGS) entry which is preliminary data.</text>
</comment>
<keyword evidence="2" id="KW-1185">Reference proteome</keyword>
<sequence>MSGQDTYCTVKLLMRKYVKSVKDRPHLLAEQKDKYANLLWVYNYLSNLLRSDEEFVPLCIDEFNSRNLHHSAQDVSFDEVKFLSEPDAVPYWEFVRDLDLGILNGYLDYWNLIEEIIITNKASEEDLNRHFKVLKFILNEVIDSDCFSDRYKGRLEERYIQLWDKRLFFAAQKKLIALAENFSKIQ</sequence>
<name>A0ABV4WY83_9CYAN</name>
<organism evidence="1 2">
    <name type="scientific">Floridaenema evergladense BLCC-F167</name>
    <dbReference type="NCBI Taxonomy" id="3153639"/>
    <lineage>
        <taxon>Bacteria</taxon>
        <taxon>Bacillati</taxon>
        <taxon>Cyanobacteriota</taxon>
        <taxon>Cyanophyceae</taxon>
        <taxon>Oscillatoriophycideae</taxon>
        <taxon>Aerosakkonematales</taxon>
        <taxon>Aerosakkonemataceae</taxon>
        <taxon>Floridanema</taxon>
        <taxon>Floridanema evergladense</taxon>
    </lineage>
</organism>
<protein>
    <submittedName>
        <fullName evidence="1">Uncharacterized protein</fullName>
    </submittedName>
</protein>
<accession>A0ABV4WY83</accession>
<gene>
    <name evidence="1" type="ORF">ACE1CA_34185</name>
</gene>
<evidence type="ECO:0000313" key="1">
    <source>
        <dbReference type="EMBL" id="MFB2839568.1"/>
    </source>
</evidence>
<dbReference type="Proteomes" id="UP001576780">
    <property type="component" value="Unassembled WGS sequence"/>
</dbReference>
<dbReference type="EMBL" id="JBHFNT010000313">
    <property type="protein sequence ID" value="MFB2839568.1"/>
    <property type="molecule type" value="Genomic_DNA"/>
</dbReference>